<dbReference type="InterPro" id="IPR003399">
    <property type="entry name" value="Mce/MlaD"/>
</dbReference>
<gene>
    <name evidence="3" type="primary">mceB</name>
    <name evidence="3" type="ORF">GOEFS_095_00420</name>
</gene>
<protein>
    <submittedName>
        <fullName evidence="3">Mce family protein</fullName>
    </submittedName>
</protein>
<proteinExistence type="predicted"/>
<dbReference type="RefSeq" id="WP_007319142.1">
    <property type="nucleotide sequence ID" value="NZ_BAEH01000095.1"/>
</dbReference>
<dbReference type="eggNOG" id="COG1463">
    <property type="taxonomic scope" value="Bacteria"/>
</dbReference>
<evidence type="ECO:0000259" key="1">
    <source>
        <dbReference type="Pfam" id="PF02470"/>
    </source>
</evidence>
<dbReference type="Pfam" id="PF02470">
    <property type="entry name" value="MlaD"/>
    <property type="match status" value="1"/>
</dbReference>
<evidence type="ECO:0000313" key="4">
    <source>
        <dbReference type="Proteomes" id="UP000035034"/>
    </source>
</evidence>
<dbReference type="EMBL" id="BAEH01000095">
    <property type="protein sequence ID" value="GAB19807.1"/>
    <property type="molecule type" value="Genomic_DNA"/>
</dbReference>
<reference evidence="3 4" key="1">
    <citation type="submission" date="2011-12" db="EMBL/GenBank/DDBJ databases">
        <title>Whole genome shotgun sequence of Gordonia effusa NBRC 100432.</title>
        <authorList>
            <person name="Yoshida I."/>
            <person name="Takarada H."/>
            <person name="Hosoyama A."/>
            <person name="Tsuchikane K."/>
            <person name="Katsumata H."/>
            <person name="Yamazaki S."/>
            <person name="Fujita N."/>
        </authorList>
    </citation>
    <scope>NUCLEOTIDE SEQUENCE [LARGE SCALE GENOMIC DNA]</scope>
    <source>
        <strain evidence="3 4">NBRC 100432</strain>
    </source>
</reference>
<feature type="domain" description="Mce/MlaD" evidence="1">
    <location>
        <begin position="37"/>
        <end position="113"/>
    </location>
</feature>
<dbReference type="AlphaFoldDB" id="H0R406"/>
<dbReference type="STRING" id="1077974.GOEFS_095_00420"/>
<comment type="caution">
    <text evidence="3">The sequence shown here is derived from an EMBL/GenBank/DDBJ whole genome shotgun (WGS) entry which is preliminary data.</text>
</comment>
<dbReference type="PANTHER" id="PTHR33371">
    <property type="entry name" value="INTERMEMBRANE PHOSPHOLIPID TRANSPORT SYSTEM BINDING PROTEIN MLAD-RELATED"/>
    <property type="match status" value="1"/>
</dbReference>
<dbReference type="GO" id="GO:0051701">
    <property type="term" value="P:biological process involved in interaction with host"/>
    <property type="evidence" value="ECO:0007669"/>
    <property type="project" value="TreeGrafter"/>
</dbReference>
<evidence type="ECO:0000313" key="3">
    <source>
        <dbReference type="EMBL" id="GAB19807.1"/>
    </source>
</evidence>
<accession>H0R406</accession>
<dbReference type="InterPro" id="IPR052336">
    <property type="entry name" value="MlaD_Phospholipid_Transporter"/>
</dbReference>
<dbReference type="GO" id="GO:0005576">
    <property type="term" value="C:extracellular region"/>
    <property type="evidence" value="ECO:0007669"/>
    <property type="project" value="TreeGrafter"/>
</dbReference>
<dbReference type="Pfam" id="PF11887">
    <property type="entry name" value="Mce4_CUP1"/>
    <property type="match status" value="1"/>
</dbReference>
<evidence type="ECO:0000259" key="2">
    <source>
        <dbReference type="Pfam" id="PF11887"/>
    </source>
</evidence>
<keyword evidence="4" id="KW-1185">Reference proteome</keyword>
<dbReference type="Proteomes" id="UP000035034">
    <property type="component" value="Unassembled WGS sequence"/>
</dbReference>
<feature type="domain" description="Mammalian cell entry C-terminal" evidence="2">
    <location>
        <begin position="122"/>
        <end position="241"/>
    </location>
</feature>
<dbReference type="OrthoDB" id="338143at2"/>
<dbReference type="PANTHER" id="PTHR33371:SF17">
    <property type="entry name" value="MCE-FAMILY PROTEIN MCE1B"/>
    <property type="match status" value="1"/>
</dbReference>
<organism evidence="3 4">
    <name type="scientific">Gordonia effusa NBRC 100432</name>
    <dbReference type="NCBI Taxonomy" id="1077974"/>
    <lineage>
        <taxon>Bacteria</taxon>
        <taxon>Bacillati</taxon>
        <taxon>Actinomycetota</taxon>
        <taxon>Actinomycetes</taxon>
        <taxon>Mycobacteriales</taxon>
        <taxon>Gordoniaceae</taxon>
        <taxon>Gordonia</taxon>
    </lineage>
</organism>
<name>H0R406_9ACTN</name>
<dbReference type="InterPro" id="IPR024516">
    <property type="entry name" value="Mce_C"/>
</dbReference>
<sequence length="341" mass="36474">MRSVGSSATRLAIFAIVMIALTVVVANTITRPAPGDQVTYQAMFTDANGLRPNDDVRVRGLQIGKVVAVDLDDASFHARVTMHIKRDQQLRSDTVLAIRFQSLAGIRYVDVQMPEAPGQASNVITAGHTFPVEQTRPSFDITTVFNGLQPVLRSLKTDDVNRLGSTLAAVIGGDSTELGNALSAVDDMLSYTSDRQAVIERLLSNLKSMSEHLGGRSGSLTTLLGGLEGLIGTMAEKIKGIIEFGQYGISVLRPLNSILNTLGITEETNPDLATILHRAIPDPQMVIRVLDSAPALLQSLANALPGENTARKALTCSKGAYPLPTQMAVFIGGKQVTLCKR</sequence>